<organism evidence="3 5">
    <name type="scientific">Staphylococcus caeli</name>
    <dbReference type="NCBI Taxonomy" id="2201815"/>
    <lineage>
        <taxon>Bacteria</taxon>
        <taxon>Bacillati</taxon>
        <taxon>Bacillota</taxon>
        <taxon>Bacilli</taxon>
        <taxon>Bacillales</taxon>
        <taxon>Staphylococcaceae</taxon>
        <taxon>Staphylococcus</taxon>
    </lineage>
</organism>
<proteinExistence type="predicted"/>
<dbReference type="Proteomes" id="UP000095412">
    <property type="component" value="Unassembled WGS sequence"/>
</dbReference>
<evidence type="ECO:0000313" key="3">
    <source>
        <dbReference type="EMBL" id="SCT30204.1"/>
    </source>
</evidence>
<evidence type="ECO:0000313" key="4">
    <source>
        <dbReference type="Proteomes" id="UP000095412"/>
    </source>
</evidence>
<keyword evidence="1" id="KW-0812">Transmembrane</keyword>
<accession>A0A1D4Q4T4</accession>
<dbReference type="EMBL" id="FMPG01000012">
    <property type="protein sequence ID" value="SCT30204.1"/>
    <property type="molecule type" value="Genomic_DNA"/>
</dbReference>
<sequence length="270" mass="31240">MYLRNYSSVLILYLPLKGGNYLNRPDFKKGLIVLVFCILIIGYILSNIGHENKLEGYSVAINFFGIFATFGGAYVGAKIAGDNARKLYEKQKKEQDDNTYKKIDLIVNVKLIKVYDHAAKFQKSIEENYEYDKDNDTLIDIKDAITGYVEPIIELLEDREVHNGSNKMKEKLLEMYNECNRLINYILMVDIEQSGLHTDDNFMFLTKEENDKRISLAHTYKSVKFAEYVFVKEVLDEKLDNILNSITKENVLINNLDIKNGAERKFTIDL</sequence>
<reference evidence="3 5" key="1">
    <citation type="submission" date="2016-09" db="EMBL/GenBank/DDBJ databases">
        <authorList>
            <consortium name="Pathogen Informatics"/>
        </authorList>
    </citation>
    <scope>NUCLEOTIDE SEQUENCE [LARGE SCALE GENOMIC DNA]</scope>
    <source>
        <strain evidence="3 5">82B</strain>
    </source>
</reference>
<evidence type="ECO:0000313" key="5">
    <source>
        <dbReference type="Proteomes" id="UP000095768"/>
    </source>
</evidence>
<keyword evidence="1" id="KW-1133">Transmembrane helix</keyword>
<keyword evidence="1" id="KW-0472">Membrane</keyword>
<dbReference type="EMBL" id="FMPI01000016">
    <property type="protein sequence ID" value="SCT22870.1"/>
    <property type="molecule type" value="Genomic_DNA"/>
</dbReference>
<dbReference type="AlphaFoldDB" id="A0A1D4Q4T4"/>
<feature type="transmembrane region" description="Helical" evidence="1">
    <location>
        <begin position="56"/>
        <end position="77"/>
    </location>
</feature>
<keyword evidence="4" id="KW-1185">Reference proteome</keyword>
<dbReference type="Proteomes" id="UP000095768">
    <property type="component" value="Unassembled WGS sequence"/>
</dbReference>
<protein>
    <submittedName>
        <fullName evidence="3">Uncharacterized protein</fullName>
    </submittedName>
</protein>
<gene>
    <name evidence="3" type="ORF">SAMEA2297795_02187</name>
    <name evidence="2" type="ORF">SAMEA2297796_01970</name>
</gene>
<reference evidence="2 4" key="2">
    <citation type="submission" date="2016-09" db="EMBL/GenBank/DDBJ databases">
        <authorList>
            <consortium name="Pathogen Informatics"/>
            <person name="Sun Q."/>
            <person name="Inoue M."/>
        </authorList>
    </citation>
    <scope>NUCLEOTIDE SEQUENCE [LARGE SCALE GENOMIC DNA]</scope>
    <source>
        <strain evidence="2 4">82C</strain>
    </source>
</reference>
<feature type="transmembrane region" description="Helical" evidence="1">
    <location>
        <begin position="31"/>
        <end position="50"/>
    </location>
</feature>
<name>A0A1D4Q4T4_9STAP</name>
<evidence type="ECO:0000256" key="1">
    <source>
        <dbReference type="SAM" id="Phobius"/>
    </source>
</evidence>
<evidence type="ECO:0000313" key="2">
    <source>
        <dbReference type="EMBL" id="SCT22870.1"/>
    </source>
</evidence>